<gene>
    <name evidence="3" type="ORF">KVT40_002439</name>
</gene>
<feature type="region of interest" description="Disordered" evidence="2">
    <location>
        <begin position="748"/>
        <end position="767"/>
    </location>
</feature>
<dbReference type="Pfam" id="PF12520">
    <property type="entry name" value="DUF3723"/>
    <property type="match status" value="1"/>
</dbReference>
<name>A0A8K0LB35_9PEZI</name>
<dbReference type="EMBL" id="JAESVG020000002">
    <property type="protein sequence ID" value="KAG8630820.1"/>
    <property type="molecule type" value="Genomic_DNA"/>
</dbReference>
<evidence type="ECO:0000256" key="2">
    <source>
        <dbReference type="SAM" id="MobiDB-lite"/>
    </source>
</evidence>
<reference evidence="3" key="1">
    <citation type="submission" date="2021-07" db="EMBL/GenBank/DDBJ databases">
        <title>Elsinoe batatas strain:CRI-CJ2 Genome sequencing and assembly.</title>
        <authorList>
            <person name="Huang L."/>
        </authorList>
    </citation>
    <scope>NUCLEOTIDE SEQUENCE</scope>
    <source>
        <strain evidence="3">CRI-CJ2</strain>
    </source>
</reference>
<dbReference type="AlphaFoldDB" id="A0A8K0LB35"/>
<comment type="caution">
    <text evidence="3">The sequence shown here is derived from an EMBL/GenBank/DDBJ whole genome shotgun (WGS) entry which is preliminary data.</text>
</comment>
<protein>
    <submittedName>
        <fullName evidence="3">Uncharacterized protein</fullName>
    </submittedName>
</protein>
<evidence type="ECO:0000313" key="3">
    <source>
        <dbReference type="EMBL" id="KAG8630820.1"/>
    </source>
</evidence>
<feature type="compositionally biased region" description="Basic and acidic residues" evidence="2">
    <location>
        <begin position="755"/>
        <end position="767"/>
    </location>
</feature>
<keyword evidence="1" id="KW-0175">Coiled coil</keyword>
<dbReference type="Proteomes" id="UP000809789">
    <property type="component" value="Unassembled WGS sequence"/>
</dbReference>
<sequence>MADKNFEQWEKDRLTSIDSKFLSYAVLHFNDLNFINKDVWRVDEVEVQLIVSELSQNGFLSRWLPEHYIIATVDTYECDRIPQRCKFSHLQDRPATEPNMNVERAIGTQKYMVTVQRGQERIEACSSSLPKEHQWWVFSLYSDSLSTEDVNYLTKRRLRQSNLPQGQILRELCLSQINGDKDDRKFIERSLVKTTTRARYAQLLGTKCAISARVITLLKNEALVTLFEDAPLGALNWVLPSKFHEQMNKYLDLVHVIWTKIAEISGNPTRQTVQKLSGLVPKHSSEHRDVIEEWLDEVGMEGNKKEVLQHYLFAVDKIVTFATFLADVRQLYECQKILLSVAPKRFMKGQSLLGAYLEMSSLDDGVYSKWCEMLLSCIRYVYHCNSITGGKCVTNSSIQRFRTIAHKLGFDKLPSPSAGVMEPITYLGMNEDLDLSQDEAWGCEQSVKRTNRSGAKSTQVVKAPRRKSGTPRVSFGEALSHHTAGDWTSSLLLTRMFLSDIEGEPRNHVSPLGVVIATMSCFLDQKAIKAERAVQKRMYDGLKSMNISPSAVEDQMSAIWRKLRHASLFHRVENRTKMLCRNGADIDEVVESITNDFTVVSLRPLPVEAQSKHPLRDDDDIDMHTQSQDMTGAATHAQECLRRKGSNVDDGELVATRYQASCDALREQIKTLSLTKANLESSVEELERQVQVLEGEVKSATRDKNTLQDEIGGKMVTLQELSNQLRNMRSLPSGSRIVKRDKRKLDCDNDDDYNNVEHPRFRRRLGD</sequence>
<dbReference type="InterPro" id="IPR022198">
    <property type="entry name" value="DUF3723"/>
</dbReference>
<organism evidence="3 4">
    <name type="scientific">Elsinoe batatas</name>
    <dbReference type="NCBI Taxonomy" id="2601811"/>
    <lineage>
        <taxon>Eukaryota</taxon>
        <taxon>Fungi</taxon>
        <taxon>Dikarya</taxon>
        <taxon>Ascomycota</taxon>
        <taxon>Pezizomycotina</taxon>
        <taxon>Dothideomycetes</taxon>
        <taxon>Dothideomycetidae</taxon>
        <taxon>Myriangiales</taxon>
        <taxon>Elsinoaceae</taxon>
        <taxon>Elsinoe</taxon>
    </lineage>
</organism>
<proteinExistence type="predicted"/>
<keyword evidence="4" id="KW-1185">Reference proteome</keyword>
<accession>A0A8K0LB35</accession>
<feature type="region of interest" description="Disordered" evidence="2">
    <location>
        <begin position="446"/>
        <end position="473"/>
    </location>
</feature>
<evidence type="ECO:0000256" key="1">
    <source>
        <dbReference type="SAM" id="Coils"/>
    </source>
</evidence>
<evidence type="ECO:0000313" key="4">
    <source>
        <dbReference type="Proteomes" id="UP000809789"/>
    </source>
</evidence>
<feature type="coiled-coil region" evidence="1">
    <location>
        <begin position="662"/>
        <end position="710"/>
    </location>
</feature>
<dbReference type="OrthoDB" id="4181272at2759"/>